<sequence length="225" mass="26420">MEKRKSEQGERHEHLKVKKSRGRPKKEDQVKNAARWNEEAVERMFQLRYKDFAGHFDHCKNTQTKKKASILLAAELWLQMEILYDATQVQNKCLPIYEDTSRRTCSEDRFVKLRKQRQVKAKKDTPLKTSFRRLNPDSTTDKVLRDLIDSIKRSQPIAHCLGGRIANEFSDPELQHIVEETDGILLTIKHTLESAANFAEEKFENELHELLQRKLLPVIKSRGYH</sequence>
<feature type="region of interest" description="Disordered" evidence="1">
    <location>
        <begin position="1"/>
        <end position="33"/>
    </location>
</feature>
<keyword evidence="3" id="KW-1185">Reference proteome</keyword>
<reference evidence="2 3" key="1">
    <citation type="submission" date="2019-07" db="EMBL/GenBank/DDBJ databases">
        <title>Genomics analysis of Aphanomyces spp. identifies a new class of oomycete effector associated with host adaptation.</title>
        <authorList>
            <person name="Gaulin E."/>
        </authorList>
    </citation>
    <scope>NUCLEOTIDE SEQUENCE [LARGE SCALE GENOMIC DNA]</scope>
    <source>
        <strain evidence="2 3">ATCC 201684</strain>
    </source>
</reference>
<dbReference type="Proteomes" id="UP000481153">
    <property type="component" value="Unassembled WGS sequence"/>
</dbReference>
<gene>
    <name evidence="2" type="ORF">Ae201684_018454</name>
</gene>
<dbReference type="VEuPathDB" id="FungiDB:AeMF1_014646"/>
<protein>
    <submittedName>
        <fullName evidence="2">Uncharacterized protein</fullName>
    </submittedName>
</protein>
<feature type="compositionally biased region" description="Basic residues" evidence="1">
    <location>
        <begin position="14"/>
        <end position="24"/>
    </location>
</feature>
<evidence type="ECO:0000256" key="1">
    <source>
        <dbReference type="SAM" id="MobiDB-lite"/>
    </source>
</evidence>
<organism evidence="2 3">
    <name type="scientific">Aphanomyces euteiches</name>
    <dbReference type="NCBI Taxonomy" id="100861"/>
    <lineage>
        <taxon>Eukaryota</taxon>
        <taxon>Sar</taxon>
        <taxon>Stramenopiles</taxon>
        <taxon>Oomycota</taxon>
        <taxon>Saprolegniomycetes</taxon>
        <taxon>Saprolegniales</taxon>
        <taxon>Verrucalvaceae</taxon>
        <taxon>Aphanomyces</taxon>
    </lineage>
</organism>
<proteinExistence type="predicted"/>
<dbReference type="VEuPathDB" id="FungiDB:AeMF1_005127"/>
<evidence type="ECO:0000313" key="3">
    <source>
        <dbReference type="Proteomes" id="UP000481153"/>
    </source>
</evidence>
<dbReference type="AlphaFoldDB" id="A0A6G0W7B2"/>
<dbReference type="EMBL" id="VJMJ01000336">
    <property type="protein sequence ID" value="KAF0722385.1"/>
    <property type="molecule type" value="Genomic_DNA"/>
</dbReference>
<evidence type="ECO:0000313" key="2">
    <source>
        <dbReference type="EMBL" id="KAF0722385.1"/>
    </source>
</evidence>
<comment type="caution">
    <text evidence="2">The sequence shown here is derived from an EMBL/GenBank/DDBJ whole genome shotgun (WGS) entry which is preliminary data.</text>
</comment>
<accession>A0A6G0W7B2</accession>
<name>A0A6G0W7B2_9STRA</name>
<feature type="compositionally biased region" description="Basic and acidic residues" evidence="1">
    <location>
        <begin position="1"/>
        <end position="13"/>
    </location>
</feature>